<dbReference type="EMBL" id="GL536708">
    <property type="protein sequence ID" value="EFQ87877.1"/>
    <property type="molecule type" value="Genomic_DNA"/>
</dbReference>
<evidence type="ECO:0000313" key="2">
    <source>
        <dbReference type="EMBL" id="EFQ87877.1"/>
    </source>
</evidence>
<feature type="compositionally biased region" description="Basic and acidic residues" evidence="1">
    <location>
        <begin position="279"/>
        <end position="292"/>
    </location>
</feature>
<dbReference type="AlphaFoldDB" id="E3S2B9"/>
<organism evidence="3">
    <name type="scientific">Pyrenophora teres f. teres (strain 0-1)</name>
    <name type="common">Barley net blotch fungus</name>
    <name type="synonym">Drechslera teres f. teres</name>
    <dbReference type="NCBI Taxonomy" id="861557"/>
    <lineage>
        <taxon>Eukaryota</taxon>
        <taxon>Fungi</taxon>
        <taxon>Dikarya</taxon>
        <taxon>Ascomycota</taxon>
        <taxon>Pezizomycotina</taxon>
        <taxon>Dothideomycetes</taxon>
        <taxon>Pleosporomycetidae</taxon>
        <taxon>Pleosporales</taxon>
        <taxon>Pleosporineae</taxon>
        <taxon>Pleosporaceae</taxon>
        <taxon>Pyrenophora</taxon>
    </lineage>
</organism>
<sequence>MQPSEARAHHMLHRIFCHLELDQQQDWTLEIGQYDYVYADTESEVEAIKLWEAYNLGDQLPEPKHLLQFLRVAMIENEGNADERTSRIMLYYQSSLGLNDGSIFRIPNRQTPRSAIDIVSPLLFRWTLDRLEAHDIFNSDINTDLLRECKAQYRKYLVSAPYMLKKDSFVLFCAMVLWAPNNIKSILKINGIICEKDWLNGNHTERLFQMYTTRTWEAGGMGKVRESYRALRHYLHSVHENEDLELTRPAAFRSTEDEDNDGDLQRVHNVVEEVITTSSRDEIKTSKEHDREDDYEEGGQEDDGEDDRGVHVAEIVLVISSSEEEQDEGENYEE</sequence>
<proteinExistence type="predicted"/>
<name>E3S2B9_PYRTT</name>
<dbReference type="HOGENOM" id="CLU_831931_0_0_1"/>
<reference evidence="2 3" key="1">
    <citation type="journal article" date="2010" name="Genome Biol.">
        <title>A first genome assembly of the barley fungal pathogen Pyrenophora teres f. teres.</title>
        <authorList>
            <person name="Ellwood S.R."/>
            <person name="Liu Z."/>
            <person name="Syme R.A."/>
            <person name="Lai Z."/>
            <person name="Hane J.K."/>
            <person name="Keiper F."/>
            <person name="Moffat C.S."/>
            <person name="Oliver R.P."/>
            <person name="Friesen T.L."/>
        </authorList>
    </citation>
    <scope>NUCLEOTIDE SEQUENCE [LARGE SCALE GENOMIC DNA]</scope>
    <source>
        <strain evidence="2 3">0-1</strain>
    </source>
</reference>
<feature type="compositionally biased region" description="Acidic residues" evidence="1">
    <location>
        <begin position="322"/>
        <end position="334"/>
    </location>
</feature>
<accession>E3S2B9</accession>
<gene>
    <name evidence="2" type="ORF">PTT_16438</name>
</gene>
<keyword evidence="3" id="KW-1185">Reference proteome</keyword>
<evidence type="ECO:0000256" key="1">
    <source>
        <dbReference type="SAM" id="MobiDB-lite"/>
    </source>
</evidence>
<dbReference type="Proteomes" id="UP000001067">
    <property type="component" value="Unassembled WGS sequence"/>
</dbReference>
<feature type="compositionally biased region" description="Acidic residues" evidence="1">
    <location>
        <begin position="293"/>
        <end position="306"/>
    </location>
</feature>
<feature type="region of interest" description="Disordered" evidence="1">
    <location>
        <begin position="275"/>
        <end position="334"/>
    </location>
</feature>
<dbReference type="OrthoDB" id="10459469at2759"/>
<evidence type="ECO:0000313" key="3">
    <source>
        <dbReference type="Proteomes" id="UP000001067"/>
    </source>
</evidence>
<dbReference type="KEGG" id="pte:PTT_16438"/>
<protein>
    <submittedName>
        <fullName evidence="2">Uncharacterized protein</fullName>
    </submittedName>
</protein>